<dbReference type="InterPro" id="IPR036388">
    <property type="entry name" value="WH-like_DNA-bd_sf"/>
</dbReference>
<dbReference type="AlphaFoldDB" id="A0A840IYJ3"/>
<dbReference type="InterPro" id="IPR000485">
    <property type="entry name" value="AsnC-type_HTH_dom"/>
</dbReference>
<evidence type="ECO:0000256" key="2">
    <source>
        <dbReference type="ARBA" id="ARBA00023125"/>
    </source>
</evidence>
<dbReference type="CDD" id="cd00090">
    <property type="entry name" value="HTH_ARSR"/>
    <property type="match status" value="1"/>
</dbReference>
<dbReference type="SMART" id="SM00344">
    <property type="entry name" value="HTH_ASNC"/>
    <property type="match status" value="2"/>
</dbReference>
<keyword evidence="6" id="KW-1185">Reference proteome</keyword>
<dbReference type="Gene3D" id="3.30.70.920">
    <property type="match status" value="2"/>
</dbReference>
<evidence type="ECO:0000259" key="4">
    <source>
        <dbReference type="PROSITE" id="PS50956"/>
    </source>
</evidence>
<protein>
    <submittedName>
        <fullName evidence="5">DNA-binding Lrp family transcriptional regulator</fullName>
    </submittedName>
</protein>
<dbReference type="GO" id="GO:0043565">
    <property type="term" value="F:sequence-specific DNA binding"/>
    <property type="evidence" value="ECO:0007669"/>
    <property type="project" value="InterPro"/>
</dbReference>
<dbReference type="Pfam" id="PF01037">
    <property type="entry name" value="AsnC_trans_reg"/>
    <property type="match status" value="1"/>
</dbReference>
<dbReference type="PROSITE" id="PS00519">
    <property type="entry name" value="HTH_ASNC_1"/>
    <property type="match status" value="1"/>
</dbReference>
<evidence type="ECO:0000256" key="3">
    <source>
        <dbReference type="ARBA" id="ARBA00023163"/>
    </source>
</evidence>
<dbReference type="PROSITE" id="PS50956">
    <property type="entry name" value="HTH_ASNC_2"/>
    <property type="match status" value="1"/>
</dbReference>
<keyword evidence="3" id="KW-0804">Transcription</keyword>
<dbReference type="GO" id="GO:0043200">
    <property type="term" value="P:response to amino acid"/>
    <property type="evidence" value="ECO:0007669"/>
    <property type="project" value="TreeGrafter"/>
</dbReference>
<gene>
    <name evidence="5" type="ORF">BJY18_004248</name>
</gene>
<dbReference type="Proteomes" id="UP000581769">
    <property type="component" value="Unassembled WGS sequence"/>
</dbReference>
<organism evidence="5 6">
    <name type="scientific">Amycolatopsis jiangsuensis</name>
    <dbReference type="NCBI Taxonomy" id="1181879"/>
    <lineage>
        <taxon>Bacteria</taxon>
        <taxon>Bacillati</taxon>
        <taxon>Actinomycetota</taxon>
        <taxon>Actinomycetes</taxon>
        <taxon>Pseudonocardiales</taxon>
        <taxon>Pseudonocardiaceae</taxon>
        <taxon>Amycolatopsis</taxon>
    </lineage>
</organism>
<dbReference type="InterPro" id="IPR011008">
    <property type="entry name" value="Dimeric_a/b-barrel"/>
</dbReference>
<keyword evidence="2 5" id="KW-0238">DNA-binding</keyword>
<dbReference type="PRINTS" id="PR00033">
    <property type="entry name" value="HTHASNC"/>
</dbReference>
<name>A0A840IYJ3_9PSEU</name>
<reference evidence="5 6" key="1">
    <citation type="submission" date="2020-08" db="EMBL/GenBank/DDBJ databases">
        <title>Sequencing the genomes of 1000 actinobacteria strains.</title>
        <authorList>
            <person name="Klenk H.-P."/>
        </authorList>
    </citation>
    <scope>NUCLEOTIDE SEQUENCE [LARGE SCALE GENOMIC DNA]</scope>
    <source>
        <strain evidence="5 6">DSM 45859</strain>
    </source>
</reference>
<dbReference type="InterPro" id="IPR011991">
    <property type="entry name" value="ArsR-like_HTH"/>
</dbReference>
<dbReference type="InterPro" id="IPR019887">
    <property type="entry name" value="Tscrpt_reg_AsnC/Lrp_C"/>
</dbReference>
<dbReference type="PANTHER" id="PTHR30154">
    <property type="entry name" value="LEUCINE-RESPONSIVE REGULATORY PROTEIN"/>
    <property type="match status" value="1"/>
</dbReference>
<dbReference type="SUPFAM" id="SSF54909">
    <property type="entry name" value="Dimeric alpha+beta barrel"/>
    <property type="match status" value="2"/>
</dbReference>
<dbReference type="InterPro" id="IPR036390">
    <property type="entry name" value="WH_DNA-bd_sf"/>
</dbReference>
<evidence type="ECO:0000256" key="1">
    <source>
        <dbReference type="ARBA" id="ARBA00023015"/>
    </source>
</evidence>
<comment type="caution">
    <text evidence="5">The sequence shown here is derived from an EMBL/GenBank/DDBJ whole genome shotgun (WGS) entry which is preliminary data.</text>
</comment>
<evidence type="ECO:0000313" key="6">
    <source>
        <dbReference type="Proteomes" id="UP000581769"/>
    </source>
</evidence>
<proteinExistence type="predicted"/>
<dbReference type="PANTHER" id="PTHR30154:SF34">
    <property type="entry name" value="TRANSCRIPTIONAL REGULATOR AZLB"/>
    <property type="match status" value="1"/>
</dbReference>
<dbReference type="GO" id="GO:0005829">
    <property type="term" value="C:cytosol"/>
    <property type="evidence" value="ECO:0007669"/>
    <property type="project" value="TreeGrafter"/>
</dbReference>
<dbReference type="EMBL" id="JACHMG010000001">
    <property type="protein sequence ID" value="MBB4686763.1"/>
    <property type="molecule type" value="Genomic_DNA"/>
</dbReference>
<dbReference type="Pfam" id="PF13404">
    <property type="entry name" value="HTH_AsnC-type"/>
    <property type="match status" value="2"/>
</dbReference>
<dbReference type="InterPro" id="IPR019885">
    <property type="entry name" value="Tscrpt_reg_HTH_AsnC-type_CS"/>
</dbReference>
<dbReference type="Gene3D" id="1.10.10.10">
    <property type="entry name" value="Winged helix-like DNA-binding domain superfamily/Winged helix DNA-binding domain"/>
    <property type="match status" value="2"/>
</dbReference>
<feature type="domain" description="HTH asnC-type" evidence="4">
    <location>
        <begin position="185"/>
        <end position="235"/>
    </location>
</feature>
<keyword evidence="1" id="KW-0805">Transcription regulation</keyword>
<sequence length="338" mass="37080">MSDHDSKLLDETDLALVDALQVHPRASWTRLAEVLDLAPITLARRWQHLVDTGSAWVTVALSESGMRGALLELTCRPGTAERVALTLARLPNVATVGVTTGEFQVFALVLAPTLPAIAETLVRALPIPPEVTTMRSHVYSGLFGGVVWRLGVMNRAQTELVREPAGAPPGEIRPFGPADRALFLALGHDGRRPYTELADELGTSPQAVKRRLDRLRRHGDITFRCDVARPLAGWESMALLWLAVPDLGLRSVGRRLGVWPETRHCAAIPGPANLSLIVSLRSLEHLGELLVRIAREHPEVSIVDRRIVLRQVKVHGRIVDELGRSTRVVPVDPWAMSS</sequence>
<dbReference type="InterPro" id="IPR019888">
    <property type="entry name" value="Tscrpt_reg_AsnC-like"/>
</dbReference>
<dbReference type="RefSeq" id="WP_246458934.1">
    <property type="nucleotide sequence ID" value="NZ_JACHMG010000001.1"/>
</dbReference>
<evidence type="ECO:0000313" key="5">
    <source>
        <dbReference type="EMBL" id="MBB4686763.1"/>
    </source>
</evidence>
<accession>A0A840IYJ3</accession>
<dbReference type="SUPFAM" id="SSF46785">
    <property type="entry name" value="Winged helix' DNA-binding domain"/>
    <property type="match status" value="1"/>
</dbReference>